<evidence type="ECO:0000256" key="3">
    <source>
        <dbReference type="SAM" id="SignalP"/>
    </source>
</evidence>
<keyword evidence="2" id="KW-0472">Membrane</keyword>
<keyword evidence="2" id="KW-1133">Transmembrane helix</keyword>
<dbReference type="AlphaFoldDB" id="A0A1N6CYF7"/>
<keyword evidence="5" id="KW-1185">Reference proteome</keyword>
<keyword evidence="2" id="KW-0812">Transmembrane</keyword>
<reference evidence="5" key="1">
    <citation type="submission" date="2016-11" db="EMBL/GenBank/DDBJ databases">
        <authorList>
            <person name="Varghese N."/>
            <person name="Submissions S."/>
        </authorList>
    </citation>
    <scope>NUCLEOTIDE SEQUENCE [LARGE SCALE GENOMIC DNA]</scope>
    <source>
        <strain evidence="5">DSM 22363</strain>
    </source>
</reference>
<feature type="region of interest" description="Disordered" evidence="1">
    <location>
        <begin position="209"/>
        <end position="262"/>
    </location>
</feature>
<evidence type="ECO:0008006" key="6">
    <source>
        <dbReference type="Google" id="ProtNLM"/>
    </source>
</evidence>
<dbReference type="STRING" id="1123272.SAMN02745824_1239"/>
<protein>
    <recommendedName>
        <fullName evidence="6">LPXTG-motif cell wall anchor domain-containing protein</fullName>
    </recommendedName>
</protein>
<dbReference type="Proteomes" id="UP000185192">
    <property type="component" value="Unassembled WGS sequence"/>
</dbReference>
<gene>
    <name evidence="4" type="ORF">SAMN02745824_1239</name>
</gene>
<feature type="transmembrane region" description="Helical" evidence="2">
    <location>
        <begin position="181"/>
        <end position="201"/>
    </location>
</feature>
<proteinExistence type="predicted"/>
<evidence type="ECO:0000256" key="2">
    <source>
        <dbReference type="SAM" id="Phobius"/>
    </source>
</evidence>
<evidence type="ECO:0000313" key="4">
    <source>
        <dbReference type="EMBL" id="SIN63464.1"/>
    </source>
</evidence>
<sequence>MIWQRLRGLVMAGAAFVLCGQAVAVAAQISQPEPLEPPPPDLPSVSDYSLPPGDEPEPAEEPAQGPAADEVPPPEPLEPATETPAQPASPLPVLPVPESLPQSAPATDADSPAPEQVAPVAPPATTRPAAPESPVSTDESGPAPGFSFDTDPTELPADTQQPAPAGAAPGPTPETETSSTYLLIGAGLLLLLAALVAALIWRRKSQSRADSAERFIPTEPVDPESRATLPEPDLDHLLDPLSDTQGRGSTAEPPAEPDAQPVVRNFGSARPQRWGHLKIEFVAESASSTLINALVSYRIILTNEGGDNLSNLAVSGAMAQAEKDIAVSDLGLVHTPLHELPSLAAGQSVTLQGELRLPLTAIRPIAFKSQALFIPLARFAVEYLDGDGEKQRQVAAFVVGREYDPPRQKMAPFRLDLGPGSFAPVGQRALVT</sequence>
<feature type="compositionally biased region" description="Low complexity" evidence="1">
    <location>
        <begin position="156"/>
        <end position="178"/>
    </location>
</feature>
<feature type="compositionally biased region" description="Low complexity" evidence="1">
    <location>
        <begin position="61"/>
        <end position="70"/>
    </location>
</feature>
<dbReference type="EMBL" id="FSQW01000001">
    <property type="protein sequence ID" value="SIN63464.1"/>
    <property type="molecule type" value="Genomic_DNA"/>
</dbReference>
<evidence type="ECO:0000256" key="1">
    <source>
        <dbReference type="SAM" id="MobiDB-lite"/>
    </source>
</evidence>
<keyword evidence="3" id="KW-0732">Signal</keyword>
<evidence type="ECO:0000313" key="5">
    <source>
        <dbReference type="Proteomes" id="UP000185192"/>
    </source>
</evidence>
<feature type="compositionally biased region" description="Low complexity" evidence="1">
    <location>
        <begin position="96"/>
        <end position="134"/>
    </location>
</feature>
<feature type="signal peptide" evidence="3">
    <location>
        <begin position="1"/>
        <end position="26"/>
    </location>
</feature>
<feature type="compositionally biased region" description="Low complexity" evidence="1">
    <location>
        <begin position="43"/>
        <end position="52"/>
    </location>
</feature>
<organism evidence="4 5">
    <name type="scientific">Parasphingorhabdus marina DSM 22363</name>
    <dbReference type="NCBI Taxonomy" id="1123272"/>
    <lineage>
        <taxon>Bacteria</taxon>
        <taxon>Pseudomonadati</taxon>
        <taxon>Pseudomonadota</taxon>
        <taxon>Alphaproteobacteria</taxon>
        <taxon>Sphingomonadales</taxon>
        <taxon>Sphingomonadaceae</taxon>
        <taxon>Parasphingorhabdus</taxon>
    </lineage>
</organism>
<feature type="chain" id="PRO_5012523212" description="LPXTG-motif cell wall anchor domain-containing protein" evidence="3">
    <location>
        <begin position="27"/>
        <end position="432"/>
    </location>
</feature>
<name>A0A1N6CYF7_9SPHN</name>
<feature type="region of interest" description="Disordered" evidence="1">
    <location>
        <begin position="30"/>
        <end position="178"/>
    </location>
</feature>
<accession>A0A1N6CYF7</accession>